<dbReference type="InterPro" id="IPR024408">
    <property type="entry name" value="Muramidase"/>
</dbReference>
<proteinExistence type="predicted"/>
<name>A0A9W6SS70_9ACTN</name>
<dbReference type="Proteomes" id="UP001165079">
    <property type="component" value="Unassembled WGS sequence"/>
</dbReference>
<accession>A0A9W6SS70</accession>
<dbReference type="EMBL" id="BSTX01000005">
    <property type="protein sequence ID" value="GLZ81297.1"/>
    <property type="molecule type" value="Genomic_DNA"/>
</dbReference>
<evidence type="ECO:0000313" key="3">
    <source>
        <dbReference type="EMBL" id="GLZ81297.1"/>
    </source>
</evidence>
<dbReference type="Pfam" id="PF11860">
    <property type="entry name" value="Muramidase"/>
    <property type="match status" value="1"/>
</dbReference>
<feature type="domain" description="N-acetylmuramidase" evidence="2">
    <location>
        <begin position="289"/>
        <end position="472"/>
    </location>
</feature>
<evidence type="ECO:0000313" key="4">
    <source>
        <dbReference type="Proteomes" id="UP001165079"/>
    </source>
</evidence>
<protein>
    <recommendedName>
        <fullName evidence="2">N-acetylmuramidase domain-containing protein</fullName>
    </recommendedName>
</protein>
<comment type="caution">
    <text evidence="3">The sequence shown here is derived from an EMBL/GenBank/DDBJ whole genome shotgun (WGS) entry which is preliminary data.</text>
</comment>
<dbReference type="AlphaFoldDB" id="A0A9W6SS70"/>
<reference evidence="3" key="1">
    <citation type="submission" date="2023-03" db="EMBL/GenBank/DDBJ databases">
        <title>Actinorhabdospora filicis NBRC 111898.</title>
        <authorList>
            <person name="Ichikawa N."/>
            <person name="Sato H."/>
            <person name="Tonouchi N."/>
        </authorList>
    </citation>
    <scope>NUCLEOTIDE SEQUENCE</scope>
    <source>
        <strain evidence="3">NBRC 111898</strain>
    </source>
</reference>
<organism evidence="3 4">
    <name type="scientific">Actinorhabdospora filicis</name>
    <dbReference type="NCBI Taxonomy" id="1785913"/>
    <lineage>
        <taxon>Bacteria</taxon>
        <taxon>Bacillati</taxon>
        <taxon>Actinomycetota</taxon>
        <taxon>Actinomycetes</taxon>
        <taxon>Micromonosporales</taxon>
        <taxon>Micromonosporaceae</taxon>
        <taxon>Actinorhabdospora</taxon>
    </lineage>
</organism>
<evidence type="ECO:0000259" key="2">
    <source>
        <dbReference type="Pfam" id="PF11860"/>
    </source>
</evidence>
<evidence type="ECO:0000256" key="1">
    <source>
        <dbReference type="SAM" id="MobiDB-lite"/>
    </source>
</evidence>
<sequence>MRRREFAPVREHREPAPPSHRPSAETVPARDPLVPGTTDELIQLQATAGNEAVTGLVAQRAGGKGKGKAKKKAPPVDARVEHVKTAVKDGRFADGEQQLAAGEYGPARPGGAFWMLNGLSPDDLYKVSTGVGKDVRAKLIEHIAEADGKYNRARLESGIRAAMEAEKTAGSGTVSLIDALTVAGDGSFAPVWALLTGKSRPALIGVLRLLPRDLLVKLQGKLSEAPAADSAKLTDAIGDLVGTGTDMKSTDVIDLEGLKGLDRQMAGIYNQRGHLIAEQATALTIPSHAAAGIMKVESGGATFNAATDKTIIRFENHVFWKYWGKANKDSFNAHFDFERTAGGKPFHGHKWRESATGEWSDFHGDQEAEWRVIAFAASLGGQENAYKSASWGAGQVMGFNHSTVGFNTAVEMAAQYNKSERSQITGIFEYIRENNLAQAVRDADYATVAAGYNGSGQKATYAALIKAAADAYQKVTKGKTHVVN</sequence>
<keyword evidence="4" id="KW-1185">Reference proteome</keyword>
<feature type="region of interest" description="Disordered" evidence="1">
    <location>
        <begin position="1"/>
        <end position="37"/>
    </location>
</feature>
<feature type="compositionally biased region" description="Basic and acidic residues" evidence="1">
    <location>
        <begin position="1"/>
        <end position="15"/>
    </location>
</feature>
<gene>
    <name evidence="3" type="ORF">Afil01_61040</name>
</gene>